<reference evidence="2 3" key="2">
    <citation type="submission" date="2007-06" db="EMBL/GenBank/DDBJ databases">
        <title>Draft genome sequence of Ruminococcus gnavus (ATCC 29149).</title>
        <authorList>
            <person name="Sudarsanam P."/>
            <person name="Ley R."/>
            <person name="Guruge J."/>
            <person name="Turnbaugh P.J."/>
            <person name="Mahowald M."/>
            <person name="Liep D."/>
            <person name="Gordon J."/>
        </authorList>
    </citation>
    <scope>NUCLEOTIDE SEQUENCE [LARGE SCALE GENOMIC DNA]</scope>
    <source>
        <strain evidence="2 3">ATCC 29149</strain>
    </source>
</reference>
<reference evidence="2 3" key="1">
    <citation type="submission" date="2007-04" db="EMBL/GenBank/DDBJ databases">
        <authorList>
            <person name="Fulton L."/>
            <person name="Clifton S."/>
            <person name="Fulton B."/>
            <person name="Xu J."/>
            <person name="Minx P."/>
            <person name="Pepin K.H."/>
            <person name="Johnson M."/>
            <person name="Thiruvilangam P."/>
            <person name="Bhonagiri V."/>
            <person name="Nash W.E."/>
            <person name="Mardis E.R."/>
            <person name="Wilson R.K."/>
        </authorList>
    </citation>
    <scope>NUCLEOTIDE SEQUENCE [LARGE SCALE GENOMIC DNA]</scope>
    <source>
        <strain evidence="2 3">ATCC 29149</strain>
    </source>
</reference>
<evidence type="ECO:0000313" key="2">
    <source>
        <dbReference type="EMBL" id="EDN77390.1"/>
    </source>
</evidence>
<feature type="region of interest" description="Disordered" evidence="1">
    <location>
        <begin position="1"/>
        <end position="21"/>
    </location>
</feature>
<evidence type="ECO:0000256" key="1">
    <source>
        <dbReference type="SAM" id="MobiDB-lite"/>
    </source>
</evidence>
<accession>A7B422</accession>
<name>A7B422_MEDG7</name>
<organism evidence="2 3">
    <name type="scientific">Mediterraneibacter gnavus (strain ATCC 29149 / DSM 114966 / JCM 6515 / VPI C7-9)</name>
    <name type="common">Ruminococcus gnavus</name>
    <dbReference type="NCBI Taxonomy" id="411470"/>
    <lineage>
        <taxon>Bacteria</taxon>
        <taxon>Bacillati</taxon>
        <taxon>Bacillota</taxon>
        <taxon>Clostridia</taxon>
        <taxon>Lachnospirales</taxon>
        <taxon>Lachnospiraceae</taxon>
        <taxon>Mediterraneibacter</taxon>
    </lineage>
</organism>
<protein>
    <submittedName>
        <fullName evidence="2">Uncharacterized protein</fullName>
    </submittedName>
</protein>
<dbReference type="AlphaFoldDB" id="A7B422"/>
<gene>
    <name evidence="2" type="ORF">RUMGNA_02305</name>
</gene>
<proteinExistence type="predicted"/>
<dbReference type="Proteomes" id="UP000004410">
    <property type="component" value="Unassembled WGS sequence"/>
</dbReference>
<sequence length="37" mass="4102">MERWSENISHPAGCSDPSGKYNLPVISAFSASHIRQK</sequence>
<comment type="caution">
    <text evidence="2">The sequence shown here is derived from an EMBL/GenBank/DDBJ whole genome shotgun (WGS) entry which is preliminary data.</text>
</comment>
<evidence type="ECO:0000313" key="3">
    <source>
        <dbReference type="Proteomes" id="UP000004410"/>
    </source>
</evidence>
<dbReference type="PaxDb" id="411470-RUMGNA_02305"/>
<dbReference type="EMBL" id="AAYG02000017">
    <property type="protein sequence ID" value="EDN77390.1"/>
    <property type="molecule type" value="Genomic_DNA"/>
</dbReference>